<dbReference type="PANTHER" id="PTHR12100">
    <property type="entry name" value="SEC10"/>
    <property type="match status" value="1"/>
</dbReference>
<dbReference type="InterPro" id="IPR009976">
    <property type="entry name" value="Sec10-like"/>
</dbReference>
<dbReference type="GO" id="GO:0006887">
    <property type="term" value="P:exocytosis"/>
    <property type="evidence" value="ECO:0007669"/>
    <property type="project" value="UniProtKB-KW"/>
</dbReference>
<keyword evidence="10" id="KW-1185">Reference proteome</keyword>
<keyword evidence="2" id="KW-0813">Transport</keyword>
<dbReference type="EMBL" id="ML978717">
    <property type="protein sequence ID" value="KAF2088350.1"/>
    <property type="molecule type" value="Genomic_DNA"/>
</dbReference>
<evidence type="ECO:0000256" key="4">
    <source>
        <dbReference type="ARBA" id="ARBA00023054"/>
    </source>
</evidence>
<keyword evidence="4 5" id="KW-0175">Coiled coil</keyword>
<protein>
    <submittedName>
        <fullName evidence="9">Exocyst complex component Sec10</fullName>
    </submittedName>
</protein>
<evidence type="ECO:0000256" key="2">
    <source>
        <dbReference type="ARBA" id="ARBA00022448"/>
    </source>
</evidence>
<dbReference type="InterPro" id="IPR048627">
    <property type="entry name" value="Sec10_HB"/>
</dbReference>
<feature type="domain" description="Exocyst complex component Sec10 N-terminal" evidence="8">
    <location>
        <begin position="59"/>
        <end position="182"/>
    </location>
</feature>
<organism evidence="9 10">
    <name type="scientific">Saccharata proteae CBS 121410</name>
    <dbReference type="NCBI Taxonomy" id="1314787"/>
    <lineage>
        <taxon>Eukaryota</taxon>
        <taxon>Fungi</taxon>
        <taxon>Dikarya</taxon>
        <taxon>Ascomycota</taxon>
        <taxon>Pezizomycotina</taxon>
        <taxon>Dothideomycetes</taxon>
        <taxon>Dothideomycetes incertae sedis</taxon>
        <taxon>Botryosphaeriales</taxon>
        <taxon>Saccharataceae</taxon>
        <taxon>Saccharata</taxon>
    </lineage>
</organism>
<accession>A0A9P4LWB6</accession>
<name>A0A9P4LWB6_9PEZI</name>
<proteinExistence type="inferred from homology"/>
<dbReference type="GO" id="GO:0000145">
    <property type="term" value="C:exocyst"/>
    <property type="evidence" value="ECO:0007669"/>
    <property type="project" value="TreeGrafter"/>
</dbReference>
<dbReference type="AlphaFoldDB" id="A0A9P4LWB6"/>
<evidence type="ECO:0000256" key="1">
    <source>
        <dbReference type="ARBA" id="ARBA00006572"/>
    </source>
</evidence>
<evidence type="ECO:0000256" key="5">
    <source>
        <dbReference type="SAM" id="Coils"/>
    </source>
</evidence>
<evidence type="ECO:0000313" key="10">
    <source>
        <dbReference type="Proteomes" id="UP000799776"/>
    </source>
</evidence>
<evidence type="ECO:0000313" key="9">
    <source>
        <dbReference type="EMBL" id="KAF2088350.1"/>
    </source>
</evidence>
<evidence type="ECO:0000259" key="7">
    <source>
        <dbReference type="Pfam" id="PF07393"/>
    </source>
</evidence>
<feature type="coiled-coil region" evidence="5">
    <location>
        <begin position="66"/>
        <end position="100"/>
    </location>
</feature>
<feature type="domain" description="Exocyst complex component Sec10-like alpha-helical bundle" evidence="7">
    <location>
        <begin position="193"/>
        <end position="865"/>
    </location>
</feature>
<keyword evidence="3" id="KW-0268">Exocytosis</keyword>
<dbReference type="InterPro" id="IPR048625">
    <property type="entry name" value="Sec10_N"/>
</dbReference>
<reference evidence="9" key="1">
    <citation type="journal article" date="2020" name="Stud. Mycol.">
        <title>101 Dothideomycetes genomes: a test case for predicting lifestyles and emergence of pathogens.</title>
        <authorList>
            <person name="Haridas S."/>
            <person name="Albert R."/>
            <person name="Binder M."/>
            <person name="Bloem J."/>
            <person name="Labutti K."/>
            <person name="Salamov A."/>
            <person name="Andreopoulos B."/>
            <person name="Baker S."/>
            <person name="Barry K."/>
            <person name="Bills G."/>
            <person name="Bluhm B."/>
            <person name="Cannon C."/>
            <person name="Castanera R."/>
            <person name="Culley D."/>
            <person name="Daum C."/>
            <person name="Ezra D."/>
            <person name="Gonzalez J."/>
            <person name="Henrissat B."/>
            <person name="Kuo A."/>
            <person name="Liang C."/>
            <person name="Lipzen A."/>
            <person name="Lutzoni F."/>
            <person name="Magnuson J."/>
            <person name="Mondo S."/>
            <person name="Nolan M."/>
            <person name="Ohm R."/>
            <person name="Pangilinan J."/>
            <person name="Park H.-J."/>
            <person name="Ramirez L."/>
            <person name="Alfaro M."/>
            <person name="Sun H."/>
            <person name="Tritt A."/>
            <person name="Yoshinaga Y."/>
            <person name="Zwiers L.-H."/>
            <person name="Turgeon B."/>
            <person name="Goodwin S."/>
            <person name="Spatafora J."/>
            <person name="Crous P."/>
            <person name="Grigoriev I."/>
        </authorList>
    </citation>
    <scope>NUCLEOTIDE SEQUENCE</scope>
    <source>
        <strain evidence="9">CBS 121410</strain>
    </source>
</reference>
<evidence type="ECO:0000256" key="6">
    <source>
        <dbReference type="SAM" id="MobiDB-lite"/>
    </source>
</evidence>
<evidence type="ECO:0000256" key="3">
    <source>
        <dbReference type="ARBA" id="ARBA00022483"/>
    </source>
</evidence>
<feature type="compositionally biased region" description="Polar residues" evidence="6">
    <location>
        <begin position="218"/>
        <end position="227"/>
    </location>
</feature>
<comment type="caution">
    <text evidence="9">The sequence shown here is derived from an EMBL/GenBank/DDBJ whole genome shotgun (WGS) entry which is preliminary data.</text>
</comment>
<dbReference type="Proteomes" id="UP000799776">
    <property type="component" value="Unassembled WGS sequence"/>
</dbReference>
<evidence type="ECO:0000259" key="8">
    <source>
        <dbReference type="Pfam" id="PF20667"/>
    </source>
</evidence>
<comment type="similarity">
    <text evidence="1">Belongs to the SEC10 family.</text>
</comment>
<dbReference type="OrthoDB" id="125856at2759"/>
<dbReference type="Pfam" id="PF20667">
    <property type="entry name" value="Sec10_N"/>
    <property type="match status" value="1"/>
</dbReference>
<dbReference type="PANTHER" id="PTHR12100:SF0">
    <property type="entry name" value="EXOCYST COMPLEX COMPONENT 5"/>
    <property type="match status" value="1"/>
</dbReference>
<gene>
    <name evidence="9" type="ORF">K490DRAFT_40114</name>
</gene>
<dbReference type="Pfam" id="PF07393">
    <property type="entry name" value="Sec10_HB"/>
    <property type="match status" value="1"/>
</dbReference>
<feature type="region of interest" description="Disordered" evidence="6">
    <location>
        <begin position="210"/>
        <end position="236"/>
    </location>
</feature>
<sequence>MTTGSRGTRAQSYRGPSFSLDTFSSNDFIVKDFVETLSDIAVPASRRSGNGTHKVAFDPKPLIRTFEAALGRLGALSEELEEQENELSGSVRRAEAQHNQKVGALGKKLEHAIDAFHQLDSSLNGGVSDGVDGETGGNVAVRIGERLEDLDRQRQRAQDAKFLIQCWMEVSERGDLSSLEDVRRLGGGDGKVRCAHIARQLLRLSHRLNPEGSRLNGHRQTNAQNGVNGEEGAERKHNPREIIEKFLEMLEKDLLEQFDAFYRRSHYDGMRECAAALRDFNDGASVMGLFVNQHRFFADRSQLVTEEVAGDSETWDRLADPDTEPPGVEPSLQSLIDEVRLVIQEESFIIKKAFPYYDEVLVRFLQRIFNQSIQTRLEMVLDKANSISSLAFLRSLQAARSYIGTLVDDLKSHGLTEHPEPVSSQVAATLDQQVEDLFVPYLLGNSYIEREKKNLEELYSSLLFKFTLYHSKRRKLPTSYLGSLGQRSRELFASARDAYMDRIDSSEIPISQRNMLLRIAGLRDTDTKEKEIEVTEEDGQLSLPNAKRMLKWLAEGVGRGLELSGGSETPKDVQALLSLLLSHMGAIYLETSLDATADFAAFQETARNGPDMSYLPHLRTSISILHLLQTSIQTVLLPLASPSLTTRRDIEKQTSHTITTLENKISNILHKTVDVALAWTAKLLQNQKKADFRPRDDDLVSLGTETPTCQAVDRFLGKEVAAQAMTALTMPARGIFLTELARGLRQLLLEHFRRFTVSLTGGLVVSKDATKYAELVRGWPTWGFYDENGKAGKSGSNAGNGGNAANAGHAGFEKGGMDVLVEVANLFVIGPEALRERLRGVGGVEREALRGYVRCREDVGSVGVQGVLAGV</sequence>
<dbReference type="GO" id="GO:0006893">
    <property type="term" value="P:Golgi to plasma membrane transport"/>
    <property type="evidence" value="ECO:0007669"/>
    <property type="project" value="TreeGrafter"/>
</dbReference>